<dbReference type="GO" id="GO:0008654">
    <property type="term" value="P:phospholipid biosynthetic process"/>
    <property type="evidence" value="ECO:0007669"/>
    <property type="project" value="TreeGrafter"/>
</dbReference>
<dbReference type="AlphaFoldDB" id="M5G0P9"/>
<organism evidence="2 3">
    <name type="scientific">Dacryopinax primogenitus (strain DJM 731)</name>
    <name type="common">Brown rot fungus</name>
    <dbReference type="NCBI Taxonomy" id="1858805"/>
    <lineage>
        <taxon>Eukaryota</taxon>
        <taxon>Fungi</taxon>
        <taxon>Dikarya</taxon>
        <taxon>Basidiomycota</taxon>
        <taxon>Agaricomycotina</taxon>
        <taxon>Dacrymycetes</taxon>
        <taxon>Dacrymycetales</taxon>
        <taxon>Dacrymycetaceae</taxon>
        <taxon>Dacryopinax</taxon>
    </lineage>
</organism>
<feature type="compositionally biased region" description="Low complexity" evidence="1">
    <location>
        <begin position="194"/>
        <end position="208"/>
    </location>
</feature>
<dbReference type="GO" id="GO:0005634">
    <property type="term" value="C:nucleus"/>
    <property type="evidence" value="ECO:0007669"/>
    <property type="project" value="TreeGrafter"/>
</dbReference>
<gene>
    <name evidence="2" type="ORF">DACRYDRAFT_21261</name>
</gene>
<name>M5G0P9_DACPD</name>
<dbReference type="OrthoDB" id="2441642at2759"/>
<dbReference type="GO" id="GO:0003714">
    <property type="term" value="F:transcription corepressor activity"/>
    <property type="evidence" value="ECO:0007669"/>
    <property type="project" value="InterPro"/>
</dbReference>
<keyword evidence="3" id="KW-1185">Reference proteome</keyword>
<feature type="compositionally biased region" description="Polar residues" evidence="1">
    <location>
        <begin position="180"/>
        <end position="193"/>
    </location>
</feature>
<dbReference type="GO" id="GO:0030968">
    <property type="term" value="P:endoplasmic reticulum unfolded protein response"/>
    <property type="evidence" value="ECO:0007669"/>
    <property type="project" value="TreeGrafter"/>
</dbReference>
<evidence type="ECO:0000313" key="3">
    <source>
        <dbReference type="Proteomes" id="UP000030653"/>
    </source>
</evidence>
<dbReference type="GO" id="GO:0006357">
    <property type="term" value="P:regulation of transcription by RNA polymerase II"/>
    <property type="evidence" value="ECO:0007669"/>
    <property type="project" value="TreeGrafter"/>
</dbReference>
<feature type="region of interest" description="Disordered" evidence="1">
    <location>
        <begin position="423"/>
        <end position="487"/>
    </location>
</feature>
<feature type="compositionally biased region" description="Basic and acidic residues" evidence="1">
    <location>
        <begin position="477"/>
        <end position="487"/>
    </location>
</feature>
<dbReference type="RefSeq" id="XP_040630725.1">
    <property type="nucleotide sequence ID" value="XM_040772316.1"/>
</dbReference>
<feature type="region of interest" description="Disordered" evidence="1">
    <location>
        <begin position="1"/>
        <end position="75"/>
    </location>
</feature>
<proteinExistence type="predicted"/>
<dbReference type="PANTHER" id="PTHR38406:SF1">
    <property type="entry name" value="TRANSCRIPTIONAL REPRESSOR OPI1"/>
    <property type="match status" value="1"/>
</dbReference>
<reference evidence="2 3" key="1">
    <citation type="journal article" date="2012" name="Science">
        <title>The Paleozoic origin of enzymatic lignin decomposition reconstructed from 31 fungal genomes.</title>
        <authorList>
            <person name="Floudas D."/>
            <person name="Binder M."/>
            <person name="Riley R."/>
            <person name="Barry K."/>
            <person name="Blanchette R.A."/>
            <person name="Henrissat B."/>
            <person name="Martinez A.T."/>
            <person name="Otillar R."/>
            <person name="Spatafora J.W."/>
            <person name="Yadav J.S."/>
            <person name="Aerts A."/>
            <person name="Benoit I."/>
            <person name="Boyd A."/>
            <person name="Carlson A."/>
            <person name="Copeland A."/>
            <person name="Coutinho P.M."/>
            <person name="de Vries R.P."/>
            <person name="Ferreira P."/>
            <person name="Findley K."/>
            <person name="Foster B."/>
            <person name="Gaskell J."/>
            <person name="Glotzer D."/>
            <person name="Gorecki P."/>
            <person name="Heitman J."/>
            <person name="Hesse C."/>
            <person name="Hori C."/>
            <person name="Igarashi K."/>
            <person name="Jurgens J.A."/>
            <person name="Kallen N."/>
            <person name="Kersten P."/>
            <person name="Kohler A."/>
            <person name="Kuees U."/>
            <person name="Kumar T.K.A."/>
            <person name="Kuo A."/>
            <person name="LaButti K."/>
            <person name="Larrondo L.F."/>
            <person name="Lindquist E."/>
            <person name="Ling A."/>
            <person name="Lombard V."/>
            <person name="Lucas S."/>
            <person name="Lundell T."/>
            <person name="Martin R."/>
            <person name="McLaughlin D.J."/>
            <person name="Morgenstern I."/>
            <person name="Morin E."/>
            <person name="Murat C."/>
            <person name="Nagy L.G."/>
            <person name="Nolan M."/>
            <person name="Ohm R.A."/>
            <person name="Patyshakuliyeva A."/>
            <person name="Rokas A."/>
            <person name="Ruiz-Duenas F.J."/>
            <person name="Sabat G."/>
            <person name="Salamov A."/>
            <person name="Samejima M."/>
            <person name="Schmutz J."/>
            <person name="Slot J.C."/>
            <person name="St John F."/>
            <person name="Stenlid J."/>
            <person name="Sun H."/>
            <person name="Sun S."/>
            <person name="Syed K."/>
            <person name="Tsang A."/>
            <person name="Wiebenga A."/>
            <person name="Young D."/>
            <person name="Pisabarro A."/>
            <person name="Eastwood D.C."/>
            <person name="Martin F."/>
            <person name="Cullen D."/>
            <person name="Grigoriev I.V."/>
            <person name="Hibbett D.S."/>
        </authorList>
    </citation>
    <scope>NUCLEOTIDE SEQUENCE [LARGE SCALE GENOMIC DNA]</scope>
    <source>
        <strain evidence="2 3">DJM-731 SS1</strain>
    </source>
</reference>
<feature type="compositionally biased region" description="Low complexity" evidence="1">
    <location>
        <begin position="423"/>
        <end position="436"/>
    </location>
</feature>
<feature type="compositionally biased region" description="Low complexity" evidence="1">
    <location>
        <begin position="15"/>
        <end position="29"/>
    </location>
</feature>
<dbReference type="STRING" id="1858805.M5G0P9"/>
<sequence length="487" mass="52881">MAVKALGDMRNQRISPTSAASYHSPSASPDQASRAYDSSSRREQPNSEYDAQGTPSGMGGMPSSSPGQQQQADFVSRVSSHFPIVNTAIRAYENSKNSSPLVQLGVKMVESSIATLSKPVMDRLPVAQMDGFACRQLDKLEGRSRSYSGSQPTSAGPASDGHARDWEVNTPTSMKAMYSQPGNPSSMSLDTQGTYSSETLPPLSPSTTRDIDAPQQQQAQQQQQQSSRAPWQTMLVGAGGLTAAVSEENMRRLQLCLEWLRWATRITDQHIAILRNFLSSLSMPLPHPESTPISPASARILADAQSGVVDAIKKVVGVVSSYTGSALPEPARAAVRKWILELPERWRAATLAQERGLPPPQVVTLMTAEGQLPSYTTAKTMAHKVLALAVESLDMLKAVTGVFMDSLQSAENWLDRFGRSRPLPSSTLSSGTSTPSAHTPYPAYPWQEKPPVPQQQQEYHGSGYYSYPHPQGQEGYGYEKGREMVGR</sequence>
<dbReference type="Pfam" id="PF08618">
    <property type="entry name" value="Opi1"/>
    <property type="match status" value="3"/>
</dbReference>
<accession>M5G0P9</accession>
<dbReference type="GeneID" id="63687378"/>
<feature type="compositionally biased region" description="Polar residues" evidence="1">
    <location>
        <begin position="145"/>
        <end position="156"/>
    </location>
</feature>
<dbReference type="OMA" id="WQQIVLH"/>
<feature type="compositionally biased region" description="Low complexity" evidence="1">
    <location>
        <begin position="215"/>
        <end position="225"/>
    </location>
</feature>
<dbReference type="Proteomes" id="UP000030653">
    <property type="component" value="Unassembled WGS sequence"/>
</dbReference>
<protein>
    <submittedName>
        <fullName evidence="2">Opi1-domain-containing protein</fullName>
    </submittedName>
</protein>
<dbReference type="PANTHER" id="PTHR38406">
    <property type="entry name" value="TRANSCRIPTIONAL REPRESSOR OPI1"/>
    <property type="match status" value="1"/>
</dbReference>
<feature type="region of interest" description="Disordered" evidence="1">
    <location>
        <begin position="142"/>
        <end position="230"/>
    </location>
</feature>
<dbReference type="InterPro" id="IPR013927">
    <property type="entry name" value="TF_Opi1_Ccg-8"/>
</dbReference>
<feature type="compositionally biased region" description="Low complexity" evidence="1">
    <location>
        <begin position="61"/>
        <end position="71"/>
    </location>
</feature>
<evidence type="ECO:0000313" key="2">
    <source>
        <dbReference type="EMBL" id="EJU03831.1"/>
    </source>
</evidence>
<dbReference type="HOGENOM" id="CLU_021914_1_0_1"/>
<evidence type="ECO:0000256" key="1">
    <source>
        <dbReference type="SAM" id="MobiDB-lite"/>
    </source>
</evidence>
<dbReference type="EMBL" id="JH795859">
    <property type="protein sequence ID" value="EJU03831.1"/>
    <property type="molecule type" value="Genomic_DNA"/>
</dbReference>
<dbReference type="GO" id="GO:0005783">
    <property type="term" value="C:endoplasmic reticulum"/>
    <property type="evidence" value="ECO:0007669"/>
    <property type="project" value="TreeGrafter"/>
</dbReference>